<organism evidence="1 2">
    <name type="scientific">Macrosiphum euphorbiae</name>
    <name type="common">potato aphid</name>
    <dbReference type="NCBI Taxonomy" id="13131"/>
    <lineage>
        <taxon>Eukaryota</taxon>
        <taxon>Metazoa</taxon>
        <taxon>Ecdysozoa</taxon>
        <taxon>Arthropoda</taxon>
        <taxon>Hexapoda</taxon>
        <taxon>Insecta</taxon>
        <taxon>Pterygota</taxon>
        <taxon>Neoptera</taxon>
        <taxon>Paraneoptera</taxon>
        <taxon>Hemiptera</taxon>
        <taxon>Sternorrhyncha</taxon>
        <taxon>Aphidomorpha</taxon>
        <taxon>Aphidoidea</taxon>
        <taxon>Aphididae</taxon>
        <taxon>Macrosiphini</taxon>
        <taxon>Macrosiphum</taxon>
    </lineage>
</organism>
<accession>A0AAV0WSZ1</accession>
<reference evidence="1 2" key="1">
    <citation type="submission" date="2023-01" db="EMBL/GenBank/DDBJ databases">
        <authorList>
            <person name="Whitehead M."/>
        </authorList>
    </citation>
    <scope>NUCLEOTIDE SEQUENCE [LARGE SCALE GENOMIC DNA]</scope>
</reference>
<dbReference type="EMBL" id="CARXXK010000002">
    <property type="protein sequence ID" value="CAI6358601.1"/>
    <property type="molecule type" value="Genomic_DNA"/>
</dbReference>
<gene>
    <name evidence="1" type="ORF">MEUPH1_LOCUS14100</name>
</gene>
<dbReference type="PANTHER" id="PTHR47501">
    <property type="entry name" value="TRANSPOSASE-RELATED"/>
    <property type="match status" value="1"/>
</dbReference>
<evidence type="ECO:0008006" key="3">
    <source>
        <dbReference type="Google" id="ProtNLM"/>
    </source>
</evidence>
<dbReference type="AlphaFoldDB" id="A0AAV0WSZ1"/>
<evidence type="ECO:0000313" key="2">
    <source>
        <dbReference type="Proteomes" id="UP001160148"/>
    </source>
</evidence>
<evidence type="ECO:0000313" key="1">
    <source>
        <dbReference type="EMBL" id="CAI6358601.1"/>
    </source>
</evidence>
<protein>
    <recommendedName>
        <fullName evidence="3">BED-type domain-containing protein</fullName>
    </recommendedName>
</protein>
<comment type="caution">
    <text evidence="1">The sequence shown here is derived from an EMBL/GenBank/DDBJ whole genome shotgun (WGS) entry which is preliminary data.</text>
</comment>
<dbReference type="Proteomes" id="UP001160148">
    <property type="component" value="Unassembled WGS sequence"/>
</dbReference>
<sequence>MFLSVPTPSHPPPPRSIDGKFFKILNEKSSENKIVVQCVKCEPKIVELKGYGNSSSNFVTHLKRRDGQDAIEEYKTYLKSTERPNKKIKTVAKQLKTKTTQENLEADMINFFLHSMIPLRCVEDPYFLKMFDNLNISDCGLHVLSRRSFCRKIDILYEKNILEIKDKFNDVKFVCTTVDIWSGKKKKFSRGNGSLDFKK</sequence>
<proteinExistence type="predicted"/>
<keyword evidence="2" id="KW-1185">Reference proteome</keyword>
<name>A0AAV0WSZ1_9HEMI</name>